<evidence type="ECO:0000256" key="7">
    <source>
        <dbReference type="SAM" id="MobiDB-lite"/>
    </source>
</evidence>
<dbReference type="SMART" id="SM00273">
    <property type="entry name" value="ENTH"/>
    <property type="match status" value="1"/>
</dbReference>
<dbReference type="GO" id="GO:0030276">
    <property type="term" value="F:clathrin binding"/>
    <property type="evidence" value="ECO:0007669"/>
    <property type="project" value="TreeGrafter"/>
</dbReference>
<feature type="compositionally biased region" description="Low complexity" evidence="7">
    <location>
        <begin position="357"/>
        <end position="384"/>
    </location>
</feature>
<dbReference type="PROSITE" id="PS50942">
    <property type="entry name" value="ENTH"/>
    <property type="match status" value="1"/>
</dbReference>
<dbReference type="AlphaFoldDB" id="A0AAF0Y1W0"/>
<evidence type="ECO:0000256" key="4">
    <source>
        <dbReference type="ARBA" id="ARBA00022553"/>
    </source>
</evidence>
<dbReference type="SMART" id="SM00726">
    <property type="entry name" value="UIM"/>
    <property type="match status" value="2"/>
</dbReference>
<dbReference type="RefSeq" id="XP_062624622.1">
    <property type="nucleotide sequence ID" value="XM_062768638.1"/>
</dbReference>
<evidence type="ECO:0000256" key="2">
    <source>
        <dbReference type="ARBA" id="ARBA00010130"/>
    </source>
</evidence>
<sequence>MNEIAQLTYNQSDFVEIMEMLDKRLNDKGKNWRHVFKALTVLDYCLHAGSENVVIYFKDNLYIIKTLKEFVYVDDQGKDVGHNVRQKAKDITNLLQDEERLRSERRSRGAMRDRMLGNLAESGLRGEDDYGGPRRRHSNDGPTPASRPQPTRSRTTGGDDDELQRALQASIDSNNDEQRRRNQDRQEEDDLQKALRMSEEEEARKKREAEESTKNALFDDSLNLDSNNLYQQQNQQPVDLFAQQPTGFQLVDVNNPWGQQQLQPQYTSYNPFHAQMLAQQQQQQQEEELRQQQLLQQQQQQEYLRQQQLLQQQQQASLLPQPTGYGSNNPFAPKQPQSSLLDPQPGSSFNNSFLPVPQATTSQTPSPSFTQQQPLTPSSPPKTTVKPAWQAPVRADDGNHADLANLIGRGREDGLDTFGNVGNLRVPTGSVFHQSNRVAVQQTGIQSQATGFGANNPFGRPPQQQQQNSDQPFFSI</sequence>
<evidence type="ECO:0000256" key="3">
    <source>
        <dbReference type="ARBA" id="ARBA00022490"/>
    </source>
</evidence>
<keyword evidence="10" id="KW-1185">Reference proteome</keyword>
<gene>
    <name evidence="9" type="primary">ent1</name>
    <name evidence="9" type="ORF">LOC62_02G002137</name>
</gene>
<dbReference type="GO" id="GO:0007015">
    <property type="term" value="P:actin filament organization"/>
    <property type="evidence" value="ECO:0007669"/>
    <property type="project" value="TreeGrafter"/>
</dbReference>
<feature type="region of interest" description="Disordered" evidence="7">
    <location>
        <begin position="319"/>
        <end position="387"/>
    </location>
</feature>
<accession>A0AAF0Y1W0</accession>
<organism evidence="9 10">
    <name type="scientific">Vanrija pseudolonga</name>
    <dbReference type="NCBI Taxonomy" id="143232"/>
    <lineage>
        <taxon>Eukaryota</taxon>
        <taxon>Fungi</taxon>
        <taxon>Dikarya</taxon>
        <taxon>Basidiomycota</taxon>
        <taxon>Agaricomycotina</taxon>
        <taxon>Tremellomycetes</taxon>
        <taxon>Trichosporonales</taxon>
        <taxon>Trichosporonaceae</taxon>
        <taxon>Vanrija</taxon>
    </lineage>
</organism>
<dbReference type="PANTHER" id="PTHR12276">
    <property type="entry name" value="EPSIN/ENT-RELATED"/>
    <property type="match status" value="1"/>
</dbReference>
<dbReference type="Proteomes" id="UP000827549">
    <property type="component" value="Chromosome 2"/>
</dbReference>
<comment type="similarity">
    <text evidence="2">Belongs to the epsin family.</text>
</comment>
<evidence type="ECO:0000259" key="8">
    <source>
        <dbReference type="PROSITE" id="PS50942"/>
    </source>
</evidence>
<keyword evidence="3" id="KW-0963">Cytoplasm</keyword>
<dbReference type="GeneID" id="87805385"/>
<dbReference type="SUPFAM" id="SSF48464">
    <property type="entry name" value="ENTH/VHS domain"/>
    <property type="match status" value="1"/>
</dbReference>
<keyword evidence="6" id="KW-0175">Coiled coil</keyword>
<keyword evidence="4" id="KW-0597">Phosphoprotein</keyword>
<feature type="domain" description="ENTH" evidence="8">
    <location>
        <begin position="1"/>
        <end position="105"/>
    </location>
</feature>
<dbReference type="GO" id="GO:0005543">
    <property type="term" value="F:phospholipid binding"/>
    <property type="evidence" value="ECO:0007669"/>
    <property type="project" value="TreeGrafter"/>
</dbReference>
<comment type="subcellular location">
    <subcellularLocation>
        <location evidence="1">Cytoplasm</location>
    </subcellularLocation>
</comment>
<dbReference type="GO" id="GO:0030125">
    <property type="term" value="C:clathrin vesicle coat"/>
    <property type="evidence" value="ECO:0007669"/>
    <property type="project" value="TreeGrafter"/>
</dbReference>
<evidence type="ECO:0000256" key="6">
    <source>
        <dbReference type="SAM" id="Coils"/>
    </source>
</evidence>
<keyword evidence="5" id="KW-0446">Lipid-binding</keyword>
<evidence type="ECO:0000313" key="10">
    <source>
        <dbReference type="Proteomes" id="UP000827549"/>
    </source>
</evidence>
<protein>
    <submittedName>
        <fullName evidence="9">Epsin-1</fullName>
    </submittedName>
</protein>
<dbReference type="GO" id="GO:0005768">
    <property type="term" value="C:endosome"/>
    <property type="evidence" value="ECO:0007669"/>
    <property type="project" value="TreeGrafter"/>
</dbReference>
<name>A0AAF0Y1W0_9TREE</name>
<dbReference type="EMBL" id="CP086715">
    <property type="protein sequence ID" value="WOO78590.1"/>
    <property type="molecule type" value="Genomic_DNA"/>
</dbReference>
<evidence type="ECO:0000256" key="1">
    <source>
        <dbReference type="ARBA" id="ARBA00004496"/>
    </source>
</evidence>
<dbReference type="PANTHER" id="PTHR12276:SF110">
    <property type="entry name" value="EPSIN-1-RELATED"/>
    <property type="match status" value="1"/>
</dbReference>
<proteinExistence type="inferred from homology"/>
<feature type="coiled-coil region" evidence="6">
    <location>
        <begin position="277"/>
        <end position="316"/>
    </location>
</feature>
<feature type="region of interest" description="Disordered" evidence="7">
    <location>
        <begin position="101"/>
        <end position="217"/>
    </location>
</feature>
<dbReference type="Pfam" id="PF01417">
    <property type="entry name" value="ENTH"/>
    <property type="match status" value="1"/>
</dbReference>
<evidence type="ECO:0000313" key="9">
    <source>
        <dbReference type="EMBL" id="WOO78590.1"/>
    </source>
</evidence>
<reference evidence="9" key="1">
    <citation type="submission" date="2023-10" db="EMBL/GenBank/DDBJ databases">
        <authorList>
            <person name="Noh H."/>
        </authorList>
    </citation>
    <scope>NUCLEOTIDE SEQUENCE</scope>
    <source>
        <strain evidence="9">DUCC4014</strain>
    </source>
</reference>
<feature type="compositionally biased region" description="Low complexity" evidence="7">
    <location>
        <begin position="455"/>
        <end position="476"/>
    </location>
</feature>
<dbReference type="InterPro" id="IPR003903">
    <property type="entry name" value="UIM_dom"/>
</dbReference>
<evidence type="ECO:0000256" key="5">
    <source>
        <dbReference type="ARBA" id="ARBA00023121"/>
    </source>
</evidence>
<feature type="compositionally biased region" description="Basic and acidic residues" evidence="7">
    <location>
        <begin position="101"/>
        <end position="115"/>
    </location>
</feature>
<dbReference type="GO" id="GO:0005886">
    <property type="term" value="C:plasma membrane"/>
    <property type="evidence" value="ECO:0007669"/>
    <property type="project" value="TreeGrafter"/>
</dbReference>
<dbReference type="InterPro" id="IPR013809">
    <property type="entry name" value="ENTH"/>
</dbReference>
<feature type="compositionally biased region" description="Polar residues" evidence="7">
    <location>
        <begin position="146"/>
        <end position="156"/>
    </location>
</feature>
<feature type="compositionally biased region" description="Polar residues" evidence="7">
    <location>
        <begin position="319"/>
        <end position="353"/>
    </location>
</feature>
<feature type="region of interest" description="Disordered" evidence="7">
    <location>
        <begin position="446"/>
        <end position="476"/>
    </location>
</feature>
<dbReference type="Gene3D" id="1.25.40.90">
    <property type="match status" value="1"/>
</dbReference>
<dbReference type="FunFam" id="1.25.40.90:FF:000006">
    <property type="entry name" value="Clathrin interactor 1"/>
    <property type="match status" value="1"/>
</dbReference>
<dbReference type="PROSITE" id="PS50330">
    <property type="entry name" value="UIM"/>
    <property type="match status" value="1"/>
</dbReference>
<dbReference type="GO" id="GO:0006897">
    <property type="term" value="P:endocytosis"/>
    <property type="evidence" value="ECO:0007669"/>
    <property type="project" value="TreeGrafter"/>
</dbReference>
<dbReference type="InterPro" id="IPR008942">
    <property type="entry name" value="ENTH_VHS"/>
</dbReference>
<feature type="compositionally biased region" description="Basic and acidic residues" evidence="7">
    <location>
        <begin position="176"/>
        <end position="213"/>
    </location>
</feature>